<feature type="transmembrane region" description="Helical" evidence="2">
    <location>
        <begin position="306"/>
        <end position="327"/>
    </location>
</feature>
<comment type="caution">
    <text evidence="4">The sequence shown here is derived from an EMBL/GenBank/DDBJ whole genome shotgun (WGS) entry which is preliminary data.</text>
</comment>
<keyword evidence="2" id="KW-0472">Membrane</keyword>
<evidence type="ECO:0000259" key="3">
    <source>
        <dbReference type="Pfam" id="PF05569"/>
    </source>
</evidence>
<dbReference type="PANTHER" id="PTHR34978:SF3">
    <property type="entry name" value="SLR0241 PROTEIN"/>
    <property type="match status" value="1"/>
</dbReference>
<dbReference type="Proteomes" id="UP001501352">
    <property type="component" value="Unassembled WGS sequence"/>
</dbReference>
<feature type="compositionally biased region" description="Low complexity" evidence="1">
    <location>
        <begin position="450"/>
        <end position="461"/>
    </location>
</feature>
<reference evidence="4 5" key="1">
    <citation type="journal article" date="2019" name="Int. J. Syst. Evol. Microbiol.">
        <title>The Global Catalogue of Microorganisms (GCM) 10K type strain sequencing project: providing services to taxonomists for standard genome sequencing and annotation.</title>
        <authorList>
            <consortium name="The Broad Institute Genomics Platform"/>
            <consortium name="The Broad Institute Genome Sequencing Center for Infectious Disease"/>
            <person name="Wu L."/>
            <person name="Ma J."/>
        </authorList>
    </citation>
    <scope>NUCLEOTIDE SEQUENCE [LARGE SCALE GENOMIC DNA]</scope>
    <source>
        <strain evidence="4 5">JCM 12928</strain>
    </source>
</reference>
<feature type="region of interest" description="Disordered" evidence="1">
    <location>
        <begin position="442"/>
        <end position="466"/>
    </location>
</feature>
<keyword evidence="2" id="KW-1133">Transmembrane helix</keyword>
<evidence type="ECO:0000313" key="4">
    <source>
        <dbReference type="EMBL" id="GAA0612289.1"/>
    </source>
</evidence>
<feature type="transmembrane region" description="Helical" evidence="2">
    <location>
        <begin position="100"/>
        <end position="124"/>
    </location>
</feature>
<evidence type="ECO:0000256" key="1">
    <source>
        <dbReference type="SAM" id="MobiDB-lite"/>
    </source>
</evidence>
<feature type="domain" description="Peptidase M56" evidence="3">
    <location>
        <begin position="102"/>
        <end position="275"/>
    </location>
</feature>
<dbReference type="Pfam" id="PF05569">
    <property type="entry name" value="Peptidase_M56"/>
    <property type="match status" value="1"/>
</dbReference>
<dbReference type="InterPro" id="IPR008756">
    <property type="entry name" value="Peptidase_M56"/>
</dbReference>
<name>A0ABN1GIL3_9CAUL</name>
<evidence type="ECO:0000256" key="2">
    <source>
        <dbReference type="SAM" id="Phobius"/>
    </source>
</evidence>
<keyword evidence="5" id="KW-1185">Reference proteome</keyword>
<dbReference type="PANTHER" id="PTHR34978">
    <property type="entry name" value="POSSIBLE SENSOR-TRANSDUCER PROTEIN BLAR"/>
    <property type="match status" value="1"/>
</dbReference>
<keyword evidence="2" id="KW-0812">Transmembrane</keyword>
<dbReference type="RefSeq" id="WP_343789584.1">
    <property type="nucleotide sequence ID" value="NZ_BAAAGA010000001.1"/>
</dbReference>
<evidence type="ECO:0000313" key="5">
    <source>
        <dbReference type="Proteomes" id="UP001501352"/>
    </source>
</evidence>
<sequence length="692" mass="72503">MIGAVELLTLSMGLSVAVSALALAAGSLIEARNGDPVLRDRIWGAALVLSLTPVLAVAILLLTPAPVREVSIPTLVPIPAAPMVDATPVAVARGDIAPDFGLLALALLGAAAALVGLRAIGLALRSVRLARILREARPADVVVERQVAKAAATLGVAAPPTMVSAKATEALLSGLGRARLILPESLTPEAGEVVVSHELAHLKRGDHRMLWLEEVAAVLLAFNPLIPLIRAKRDGAREEACDALALGDAAPEARRAYAQTLIEALRNRAGSQAPALTFTGAGRTTAMRRLKAVMTPAAPAGRRTRLIAGVAGLALLTAVGGATAALAGQREAEVRVIAPVEAQEPQHLDARGHAQLLNGQPLPDGLPVWALSPERVDIRTTGEGAGVVDFILPFTGTTPVSVNGRRLPDGFPVRGINPEAVARVDMQGDHMMLTLKPEDEVRGRAGQDPAAAETQTATRAEPSARYRRASATDLKTYCLTPGNAGDYGFCAGTMLSRLERTPGAGLCLPTIPSSDGAGLTAYVERGKAQMARLTPRRDEGAHEYATRALQAAYPCPAATQATAAAMQAAAPTSDRSSQRLSVRVAQPERTPLVLAEGDVLRVVMEGRPEGREPRNVMAQEYAIPRGGSVGIEAWFDLRGDQLPSLTRGRVYTLTAEVRGRDGTVRYAAEPATIRLGAGSDVSRLRPELVLQP</sequence>
<protein>
    <recommendedName>
        <fullName evidence="3">Peptidase M56 domain-containing protein</fullName>
    </recommendedName>
</protein>
<organism evidence="4 5">
    <name type="scientific">Brevundimonas kwangchunensis</name>
    <dbReference type="NCBI Taxonomy" id="322163"/>
    <lineage>
        <taxon>Bacteria</taxon>
        <taxon>Pseudomonadati</taxon>
        <taxon>Pseudomonadota</taxon>
        <taxon>Alphaproteobacteria</taxon>
        <taxon>Caulobacterales</taxon>
        <taxon>Caulobacteraceae</taxon>
        <taxon>Brevundimonas</taxon>
    </lineage>
</organism>
<dbReference type="CDD" id="cd07341">
    <property type="entry name" value="M56_BlaR1_MecR1_like"/>
    <property type="match status" value="1"/>
</dbReference>
<dbReference type="InterPro" id="IPR052173">
    <property type="entry name" value="Beta-lactam_resp_regulator"/>
</dbReference>
<accession>A0ABN1GIL3</accession>
<dbReference type="EMBL" id="BAAAGA010000001">
    <property type="protein sequence ID" value="GAA0612289.1"/>
    <property type="molecule type" value="Genomic_DNA"/>
</dbReference>
<proteinExistence type="predicted"/>
<feature type="transmembrane region" description="Helical" evidence="2">
    <location>
        <begin position="42"/>
        <end position="62"/>
    </location>
</feature>
<feature type="transmembrane region" description="Helical" evidence="2">
    <location>
        <begin position="12"/>
        <end position="30"/>
    </location>
</feature>
<gene>
    <name evidence="4" type="ORF">GCM10009422_04040</name>
</gene>